<dbReference type="PANTHER" id="PTHR45786:SF74">
    <property type="entry name" value="ATP-DEPENDENT DNA HELICASE"/>
    <property type="match status" value="1"/>
</dbReference>
<dbReference type="SUPFAM" id="SSF50249">
    <property type="entry name" value="Nucleic acid-binding proteins"/>
    <property type="match status" value="1"/>
</dbReference>
<feature type="compositionally biased region" description="Polar residues" evidence="1">
    <location>
        <begin position="92"/>
        <end position="102"/>
    </location>
</feature>
<feature type="region of interest" description="Disordered" evidence="1">
    <location>
        <begin position="769"/>
        <end position="839"/>
    </location>
</feature>
<protein>
    <submittedName>
        <fullName evidence="2">Helitron helicase-like domain-containing protein</fullName>
    </submittedName>
</protein>
<feature type="compositionally biased region" description="Basic and acidic residues" evidence="1">
    <location>
        <begin position="809"/>
        <end position="819"/>
    </location>
</feature>
<evidence type="ECO:0000313" key="2">
    <source>
        <dbReference type="EMBL" id="PWA36919.1"/>
    </source>
</evidence>
<dbReference type="AlphaFoldDB" id="A0A2U1KJI5"/>
<keyword evidence="2" id="KW-0378">Hydrolase</keyword>
<sequence length="839" mass="95251">MVWNQQVGTANIISFPKDIPSVVSGNLVQTEPSIRDLPCEKENNGILEKSVTKNGSHKSDIKGKGIPMEVSTKDNQFYENMTQFTVEENTFSNASQSGVTSKGSKRKKETLGGVRDNKKQKSKGPHKSDIKGKGILMEVPTEDNQFYENMSHFTVEENTFSNASQPGVERNPPVHCTSSTFEIKDTKKQLLTEASCSEPTKENRDQRIKTTITSRCNSTTTNQGRKRKSHVPISVNGERMFRRDNFSGVKRYSEDVSSLYIDLGDLEWSCEYCGARFWYGERIKRTGHTNLKAEIVEGLMHTLDAHNELVQIFRTARDKCNDQDVPDMKIQLYNVVGARQYQLPTSGTRGAIIFGNASESMTDYDVIIEYRDRRPKRINKLHSSYMSLQFPILFVYGQPGYNTKMEVTDKVLEVKVYRAWIHWDPPNTTEKGFRAILLDKQGHAIQANMEAPEINHFKGILIPGKTYRVYNFTCVPTENWQQILTNPVSLSFTTSIAFDAIDDDGFPNHYFDFVSYSQLPSRVIDPMDKTKKPQPILTGCYISSTKSDKIGNPNKNRAAFRKIEIQNLNFNKEEIDAMEKPVIIAVSSCRVSRFRNNLQLSATPATYYYIDPDIPELQQYREAFNLNPPLQIIRQPFKDKEREKFCNRYPLAVLMSEPLNLIKVHGPVESPANRYNFKAYITDNTHTVMMTFFTPKGNDVVGTDCDTLFHFNTGAKQGPHEFIVNGILDKDDKPKQIEAGPSGSTLQEKEADIVDYPETVQEAITPITGDIPATEPENIDPSKDITIEEEQSEGMMTPPSEYKGMQTRSKTEAMSETSRKAAKRPLFLEDQPESKKKKN</sequence>
<keyword evidence="2" id="KW-0547">Nucleotide-binding</keyword>
<dbReference type="STRING" id="35608.A0A2U1KJI5"/>
<dbReference type="Proteomes" id="UP000245207">
    <property type="component" value="Unassembled WGS sequence"/>
</dbReference>
<keyword evidence="3" id="KW-1185">Reference proteome</keyword>
<name>A0A2U1KJI5_ARTAN</name>
<keyword evidence="2" id="KW-0347">Helicase</keyword>
<dbReference type="EMBL" id="PKPP01017496">
    <property type="protein sequence ID" value="PWA36919.1"/>
    <property type="molecule type" value="Genomic_DNA"/>
</dbReference>
<reference evidence="2 3" key="1">
    <citation type="journal article" date="2018" name="Mol. Plant">
        <title>The genome of Artemisia annua provides insight into the evolution of Asteraceae family and artemisinin biosynthesis.</title>
        <authorList>
            <person name="Shen Q."/>
            <person name="Zhang L."/>
            <person name="Liao Z."/>
            <person name="Wang S."/>
            <person name="Yan T."/>
            <person name="Shi P."/>
            <person name="Liu M."/>
            <person name="Fu X."/>
            <person name="Pan Q."/>
            <person name="Wang Y."/>
            <person name="Lv Z."/>
            <person name="Lu X."/>
            <person name="Zhang F."/>
            <person name="Jiang W."/>
            <person name="Ma Y."/>
            <person name="Chen M."/>
            <person name="Hao X."/>
            <person name="Li L."/>
            <person name="Tang Y."/>
            <person name="Lv G."/>
            <person name="Zhou Y."/>
            <person name="Sun X."/>
            <person name="Brodelius P.E."/>
            <person name="Rose J.K.C."/>
            <person name="Tang K."/>
        </authorList>
    </citation>
    <scope>NUCLEOTIDE SEQUENCE [LARGE SCALE GENOMIC DNA]</scope>
    <source>
        <strain evidence="3">cv. Huhao1</strain>
        <tissue evidence="2">Leaf</tissue>
    </source>
</reference>
<evidence type="ECO:0000256" key="1">
    <source>
        <dbReference type="SAM" id="MobiDB-lite"/>
    </source>
</evidence>
<organism evidence="2 3">
    <name type="scientific">Artemisia annua</name>
    <name type="common">Sweet wormwood</name>
    <dbReference type="NCBI Taxonomy" id="35608"/>
    <lineage>
        <taxon>Eukaryota</taxon>
        <taxon>Viridiplantae</taxon>
        <taxon>Streptophyta</taxon>
        <taxon>Embryophyta</taxon>
        <taxon>Tracheophyta</taxon>
        <taxon>Spermatophyta</taxon>
        <taxon>Magnoliopsida</taxon>
        <taxon>eudicotyledons</taxon>
        <taxon>Gunneridae</taxon>
        <taxon>Pentapetalae</taxon>
        <taxon>asterids</taxon>
        <taxon>campanulids</taxon>
        <taxon>Asterales</taxon>
        <taxon>Asteraceae</taxon>
        <taxon>Asteroideae</taxon>
        <taxon>Anthemideae</taxon>
        <taxon>Artemisiinae</taxon>
        <taxon>Artemisia</taxon>
    </lineage>
</organism>
<evidence type="ECO:0000313" key="3">
    <source>
        <dbReference type="Proteomes" id="UP000245207"/>
    </source>
</evidence>
<gene>
    <name evidence="2" type="ORF">CTI12_AA595340</name>
</gene>
<dbReference type="PANTHER" id="PTHR45786">
    <property type="entry name" value="DNA BINDING PROTEIN-LIKE"/>
    <property type="match status" value="1"/>
</dbReference>
<accession>A0A2U1KJI5</accession>
<feature type="region of interest" description="Disordered" evidence="1">
    <location>
        <begin position="92"/>
        <end position="133"/>
    </location>
</feature>
<proteinExistence type="predicted"/>
<keyword evidence="2" id="KW-0067">ATP-binding</keyword>
<comment type="caution">
    <text evidence="2">The sequence shown here is derived from an EMBL/GenBank/DDBJ whole genome shotgun (WGS) entry which is preliminary data.</text>
</comment>
<dbReference type="Gene3D" id="2.40.50.140">
    <property type="entry name" value="Nucleic acid-binding proteins"/>
    <property type="match status" value="2"/>
</dbReference>
<dbReference type="GO" id="GO:0004386">
    <property type="term" value="F:helicase activity"/>
    <property type="evidence" value="ECO:0007669"/>
    <property type="project" value="UniProtKB-KW"/>
</dbReference>
<dbReference type="InterPro" id="IPR012340">
    <property type="entry name" value="NA-bd_OB-fold"/>
</dbReference>